<evidence type="ECO:0000313" key="9">
    <source>
        <dbReference type="EMBL" id="ERL84699.1"/>
    </source>
</evidence>
<dbReference type="GO" id="GO:0000815">
    <property type="term" value="C:ESCRT III complex"/>
    <property type="evidence" value="ECO:0007669"/>
    <property type="project" value="TreeGrafter"/>
</dbReference>
<dbReference type="STRING" id="77166.U4TT48"/>
<dbReference type="GO" id="GO:0032511">
    <property type="term" value="P:late endosome to vacuole transport via multivesicular body sorting pathway"/>
    <property type="evidence" value="ECO:0007669"/>
    <property type="project" value="TreeGrafter"/>
</dbReference>
<feature type="coiled-coil region" evidence="7">
    <location>
        <begin position="17"/>
        <end position="44"/>
    </location>
</feature>
<keyword evidence="5" id="KW-0653">Protein transport</keyword>
<evidence type="ECO:0000256" key="2">
    <source>
        <dbReference type="ARBA" id="ARBA00006190"/>
    </source>
</evidence>
<dbReference type="Gene3D" id="6.10.140.1230">
    <property type="match status" value="1"/>
</dbReference>
<evidence type="ECO:0000256" key="5">
    <source>
        <dbReference type="ARBA" id="ARBA00022927"/>
    </source>
</evidence>
<dbReference type="EMBL" id="KB631617">
    <property type="protein sequence ID" value="ERL84699.1"/>
    <property type="molecule type" value="Genomic_DNA"/>
</dbReference>
<keyword evidence="4" id="KW-0967">Endosome</keyword>
<keyword evidence="7" id="KW-0175">Coiled coil</keyword>
<dbReference type="Pfam" id="PF03357">
    <property type="entry name" value="Snf7"/>
    <property type="match status" value="1"/>
</dbReference>
<evidence type="ECO:0000256" key="8">
    <source>
        <dbReference type="SAM" id="MobiDB-lite"/>
    </source>
</evidence>
<evidence type="ECO:0000256" key="6">
    <source>
        <dbReference type="ARBA" id="ARBA00023136"/>
    </source>
</evidence>
<proteinExistence type="inferred from homology"/>
<feature type="region of interest" description="Disordered" evidence="8">
    <location>
        <begin position="169"/>
        <end position="212"/>
    </location>
</feature>
<evidence type="ECO:0000313" key="10">
    <source>
        <dbReference type="Proteomes" id="UP000030742"/>
    </source>
</evidence>
<dbReference type="GO" id="GO:0006900">
    <property type="term" value="P:vesicle budding from membrane"/>
    <property type="evidence" value="ECO:0007669"/>
    <property type="project" value="TreeGrafter"/>
</dbReference>
<keyword evidence="3" id="KW-0813">Transport</keyword>
<keyword evidence="6" id="KW-0472">Membrane</keyword>
<dbReference type="Proteomes" id="UP000030742">
    <property type="component" value="Unassembled WGS sequence"/>
</dbReference>
<reference evidence="9 10" key="1">
    <citation type="journal article" date="2013" name="Genome Biol.">
        <title>Draft genome of the mountain pine beetle, Dendroctonus ponderosae Hopkins, a major forest pest.</title>
        <authorList>
            <person name="Keeling C.I."/>
            <person name="Yuen M.M."/>
            <person name="Liao N.Y."/>
            <person name="Docking T.R."/>
            <person name="Chan S.K."/>
            <person name="Taylor G.A."/>
            <person name="Palmquist D.L."/>
            <person name="Jackman S.D."/>
            <person name="Nguyen A."/>
            <person name="Li M."/>
            <person name="Henderson H."/>
            <person name="Janes J.K."/>
            <person name="Zhao Y."/>
            <person name="Pandoh P."/>
            <person name="Moore R."/>
            <person name="Sperling F.A."/>
            <person name="Huber D.P."/>
            <person name="Birol I."/>
            <person name="Jones S.J."/>
            <person name="Bohlmann J."/>
        </authorList>
    </citation>
    <scope>NUCLEOTIDE SEQUENCE</scope>
</reference>
<dbReference type="PANTHER" id="PTHR22761">
    <property type="entry name" value="CHARGED MULTIVESICULAR BODY PROTEIN"/>
    <property type="match status" value="1"/>
</dbReference>
<protein>
    <submittedName>
        <fullName evidence="9">Uncharacterized protein</fullName>
    </submittedName>
</protein>
<dbReference type="OrthoDB" id="441172at2759"/>
<accession>U4TT48</accession>
<evidence type="ECO:0000256" key="7">
    <source>
        <dbReference type="SAM" id="Coils"/>
    </source>
</evidence>
<gene>
    <name evidence="9" type="ORF">D910_02124</name>
</gene>
<name>U4TT48_DENPD</name>
<dbReference type="GO" id="GO:0015031">
    <property type="term" value="P:protein transport"/>
    <property type="evidence" value="ECO:0007669"/>
    <property type="project" value="UniProtKB-KW"/>
</dbReference>
<evidence type="ECO:0000256" key="3">
    <source>
        <dbReference type="ARBA" id="ARBA00022448"/>
    </source>
</evidence>
<dbReference type="AlphaFoldDB" id="U4TT48"/>
<comment type="subcellular location">
    <subcellularLocation>
        <location evidence="1">Endosome membrane</location>
    </subcellularLocation>
</comment>
<dbReference type="InterPro" id="IPR005024">
    <property type="entry name" value="Snf7_fam"/>
</dbReference>
<comment type="similarity">
    <text evidence="2">Belongs to the SNF7 family.</text>
</comment>
<dbReference type="GO" id="GO:0005771">
    <property type="term" value="C:multivesicular body"/>
    <property type="evidence" value="ECO:0007669"/>
    <property type="project" value="TreeGrafter"/>
</dbReference>
<sequence length="212" mass="24108">MGGIFGKKKPRSRVTAQDKAVLQLKQQRDKLKQYQKRIELTLSSDRELAKQLLKKGQKDRALLLLKKKRYQEQLLVKTDNQLENLEKLTHDIEFTQIELEVVEGLKQGNEALKKVNQAINIEDIERILDETREAKEKQDEISSLLSGGLTQEDEDAVEDELAQILKEQMPEVPLDDVVGNEEPASAEEVAKRVKKEKAKKSPAATERVAVEA</sequence>
<evidence type="ECO:0000256" key="4">
    <source>
        <dbReference type="ARBA" id="ARBA00022753"/>
    </source>
</evidence>
<dbReference type="PANTHER" id="PTHR22761:SF5">
    <property type="entry name" value="CHARGED MULTIVESICULAR BODY PROTEIN 6"/>
    <property type="match status" value="1"/>
</dbReference>
<evidence type="ECO:0000256" key="1">
    <source>
        <dbReference type="ARBA" id="ARBA00004608"/>
    </source>
</evidence>
<organism evidence="9 10">
    <name type="scientific">Dendroctonus ponderosae</name>
    <name type="common">Mountain pine beetle</name>
    <dbReference type="NCBI Taxonomy" id="77166"/>
    <lineage>
        <taxon>Eukaryota</taxon>
        <taxon>Metazoa</taxon>
        <taxon>Ecdysozoa</taxon>
        <taxon>Arthropoda</taxon>
        <taxon>Hexapoda</taxon>
        <taxon>Insecta</taxon>
        <taxon>Pterygota</taxon>
        <taxon>Neoptera</taxon>
        <taxon>Endopterygota</taxon>
        <taxon>Coleoptera</taxon>
        <taxon>Polyphaga</taxon>
        <taxon>Cucujiformia</taxon>
        <taxon>Curculionidae</taxon>
        <taxon>Scolytinae</taxon>
        <taxon>Dendroctonus</taxon>
    </lineage>
</organism>